<evidence type="ECO:0000256" key="14">
    <source>
        <dbReference type="ARBA" id="ARBA00026104"/>
    </source>
</evidence>
<evidence type="ECO:0000259" key="16">
    <source>
        <dbReference type="Pfam" id="PF01764"/>
    </source>
</evidence>
<keyword evidence="3" id="KW-1003">Cell membrane</keyword>
<keyword evidence="11" id="KW-0443">Lipid metabolism</keyword>
<feature type="domain" description="Fungal lipase-type" evidence="16">
    <location>
        <begin position="929"/>
        <end position="1087"/>
    </location>
</feature>
<feature type="compositionally biased region" description="Polar residues" evidence="15">
    <location>
        <begin position="508"/>
        <end position="518"/>
    </location>
</feature>
<gene>
    <name evidence="17" type="ORF">Cpir12675_002854</name>
</gene>
<evidence type="ECO:0000256" key="12">
    <source>
        <dbReference type="ARBA" id="ARBA00023136"/>
    </source>
</evidence>
<dbReference type="PANTHER" id="PTHR45792:SF7">
    <property type="entry name" value="PUTATIVE (AFU_ORTHOLOGUE AFUA_6G02710)-RELATED"/>
    <property type="match status" value="1"/>
</dbReference>
<dbReference type="InterPro" id="IPR002921">
    <property type="entry name" value="Fungal_lipase-type"/>
</dbReference>
<keyword evidence="10" id="KW-1133">Transmembrane helix</keyword>
<keyword evidence="18" id="KW-1185">Reference proteome</keyword>
<feature type="region of interest" description="Disordered" evidence="15">
    <location>
        <begin position="420"/>
        <end position="570"/>
    </location>
</feature>
<feature type="compositionally biased region" description="Pro residues" evidence="15">
    <location>
        <begin position="732"/>
        <end position="744"/>
    </location>
</feature>
<dbReference type="InterPro" id="IPR029058">
    <property type="entry name" value="AB_hydrolase_fold"/>
</dbReference>
<evidence type="ECO:0000313" key="18">
    <source>
        <dbReference type="Proteomes" id="UP001583280"/>
    </source>
</evidence>
<organism evidence="17 18">
    <name type="scientific">Ceratocystis pirilliformis</name>
    <dbReference type="NCBI Taxonomy" id="259994"/>
    <lineage>
        <taxon>Eukaryota</taxon>
        <taxon>Fungi</taxon>
        <taxon>Dikarya</taxon>
        <taxon>Ascomycota</taxon>
        <taxon>Pezizomycotina</taxon>
        <taxon>Sordariomycetes</taxon>
        <taxon>Hypocreomycetidae</taxon>
        <taxon>Microascales</taxon>
        <taxon>Ceratocystidaceae</taxon>
        <taxon>Ceratocystis</taxon>
    </lineage>
</organism>
<reference evidence="17 18" key="1">
    <citation type="journal article" date="2024" name="IMA Fungus">
        <title>IMA Genome - F19 : A genome assembly and annotation guide to empower mycologists, including annotated draft genome sequences of Ceratocystis pirilliformis, Diaporthe australafricana, Fusarium ophioides, Paecilomyces lecythidis, and Sporothrix stenoceras.</title>
        <authorList>
            <person name="Aylward J."/>
            <person name="Wilson A.M."/>
            <person name="Visagie C.M."/>
            <person name="Spraker J."/>
            <person name="Barnes I."/>
            <person name="Buitendag C."/>
            <person name="Ceriani C."/>
            <person name="Del Mar Angel L."/>
            <person name="du Plessis D."/>
            <person name="Fuchs T."/>
            <person name="Gasser K."/>
            <person name="Kramer D."/>
            <person name="Li W."/>
            <person name="Munsamy K."/>
            <person name="Piso A."/>
            <person name="Price J.L."/>
            <person name="Sonnekus B."/>
            <person name="Thomas C."/>
            <person name="van der Nest A."/>
            <person name="van Dijk A."/>
            <person name="van Heerden A."/>
            <person name="van Vuuren N."/>
            <person name="Yilmaz N."/>
            <person name="Duong T.A."/>
            <person name="van der Merwe N.A."/>
            <person name="Wingfield M.J."/>
            <person name="Wingfield B.D."/>
        </authorList>
    </citation>
    <scope>NUCLEOTIDE SEQUENCE [LARGE SCALE GENOMIC DNA]</scope>
    <source>
        <strain evidence="17 18">CMW 12675</strain>
    </source>
</reference>
<evidence type="ECO:0000256" key="2">
    <source>
        <dbReference type="ARBA" id="ARBA00004651"/>
    </source>
</evidence>
<evidence type="ECO:0000256" key="10">
    <source>
        <dbReference type="ARBA" id="ARBA00022989"/>
    </source>
</evidence>
<comment type="catalytic activity">
    <reaction evidence="13">
        <text>a 1,2-diacyl-sn-glycerol + H2O = a 2-acylglycerol + a fatty acid + H(+)</text>
        <dbReference type="Rhea" id="RHEA:33275"/>
        <dbReference type="ChEBI" id="CHEBI:15377"/>
        <dbReference type="ChEBI" id="CHEBI:15378"/>
        <dbReference type="ChEBI" id="CHEBI:17389"/>
        <dbReference type="ChEBI" id="CHEBI:17815"/>
        <dbReference type="ChEBI" id="CHEBI:28868"/>
        <dbReference type="EC" id="3.1.1.116"/>
    </reaction>
    <physiologicalReaction direction="left-to-right" evidence="13">
        <dbReference type="Rhea" id="RHEA:33276"/>
    </physiologicalReaction>
</comment>
<dbReference type="Gene3D" id="3.40.50.1820">
    <property type="entry name" value="alpha/beta hydrolase"/>
    <property type="match status" value="1"/>
</dbReference>
<feature type="compositionally biased region" description="Polar residues" evidence="15">
    <location>
        <begin position="647"/>
        <end position="665"/>
    </location>
</feature>
<feature type="compositionally biased region" description="Basic and acidic residues" evidence="15">
    <location>
        <begin position="532"/>
        <end position="547"/>
    </location>
</feature>
<feature type="compositionally biased region" description="Polar residues" evidence="15">
    <location>
        <begin position="550"/>
        <end position="563"/>
    </location>
</feature>
<keyword evidence="7" id="KW-0378">Hydrolase</keyword>
<evidence type="ECO:0000313" key="17">
    <source>
        <dbReference type="EMBL" id="KAL1896261.1"/>
    </source>
</evidence>
<keyword evidence="4" id="KW-0597">Phosphoprotein</keyword>
<evidence type="ECO:0000256" key="7">
    <source>
        <dbReference type="ARBA" id="ARBA00022801"/>
    </source>
</evidence>
<keyword evidence="9" id="KW-0442">Lipid degradation</keyword>
<name>A0ABR3Z848_9PEZI</name>
<evidence type="ECO:0000256" key="3">
    <source>
        <dbReference type="ARBA" id="ARBA00022475"/>
    </source>
</evidence>
<keyword evidence="12" id="KW-0472">Membrane</keyword>
<dbReference type="EC" id="3.1.1.116" evidence="14"/>
<dbReference type="EMBL" id="JAWDJO010000060">
    <property type="protein sequence ID" value="KAL1896261.1"/>
    <property type="molecule type" value="Genomic_DNA"/>
</dbReference>
<protein>
    <recommendedName>
        <fullName evidence="14">sn-1-specific diacylglycerol lipase</fullName>
        <ecNumber evidence="14">3.1.1.116</ecNumber>
    </recommendedName>
</protein>
<evidence type="ECO:0000256" key="1">
    <source>
        <dbReference type="ARBA" id="ARBA00001913"/>
    </source>
</evidence>
<evidence type="ECO:0000256" key="8">
    <source>
        <dbReference type="ARBA" id="ARBA00022837"/>
    </source>
</evidence>
<feature type="region of interest" description="Disordered" evidence="15">
    <location>
        <begin position="646"/>
        <end position="769"/>
    </location>
</feature>
<keyword evidence="5" id="KW-0812">Transmembrane</keyword>
<dbReference type="InterPro" id="IPR052214">
    <property type="entry name" value="DAG_Lipase-Related"/>
</dbReference>
<dbReference type="CDD" id="cd00519">
    <property type="entry name" value="Lipase_3"/>
    <property type="match status" value="1"/>
</dbReference>
<evidence type="ECO:0000256" key="15">
    <source>
        <dbReference type="SAM" id="MobiDB-lite"/>
    </source>
</evidence>
<evidence type="ECO:0000256" key="6">
    <source>
        <dbReference type="ARBA" id="ARBA00022723"/>
    </source>
</evidence>
<feature type="compositionally biased region" description="Polar residues" evidence="15">
    <location>
        <begin position="420"/>
        <end position="456"/>
    </location>
</feature>
<dbReference type="PANTHER" id="PTHR45792">
    <property type="entry name" value="DIACYLGLYCEROL LIPASE HOMOLOG-RELATED"/>
    <property type="match status" value="1"/>
</dbReference>
<proteinExistence type="predicted"/>
<dbReference type="Proteomes" id="UP001583280">
    <property type="component" value="Unassembled WGS sequence"/>
</dbReference>
<evidence type="ECO:0000256" key="9">
    <source>
        <dbReference type="ARBA" id="ARBA00022963"/>
    </source>
</evidence>
<keyword evidence="6" id="KW-0479">Metal-binding</keyword>
<accession>A0ABR3Z848</accession>
<comment type="subcellular location">
    <subcellularLocation>
        <location evidence="2">Cell membrane</location>
        <topology evidence="2">Multi-pass membrane protein</topology>
    </subcellularLocation>
</comment>
<comment type="cofactor">
    <cofactor evidence="1">
        <name>Ca(2+)</name>
        <dbReference type="ChEBI" id="CHEBI:29108"/>
    </cofactor>
</comment>
<feature type="compositionally biased region" description="Low complexity" evidence="15">
    <location>
        <begin position="464"/>
        <end position="479"/>
    </location>
</feature>
<comment type="caution">
    <text evidence="17">The sequence shown here is derived from an EMBL/GenBank/DDBJ whole genome shotgun (WGS) entry which is preliminary data.</text>
</comment>
<dbReference type="SUPFAM" id="SSF53474">
    <property type="entry name" value="alpha/beta-Hydrolases"/>
    <property type="match status" value="1"/>
</dbReference>
<keyword evidence="8" id="KW-0106">Calcium</keyword>
<evidence type="ECO:0000256" key="5">
    <source>
        <dbReference type="ARBA" id="ARBA00022692"/>
    </source>
</evidence>
<evidence type="ECO:0000256" key="13">
    <source>
        <dbReference type="ARBA" id="ARBA00024531"/>
    </source>
</evidence>
<evidence type="ECO:0000256" key="4">
    <source>
        <dbReference type="ARBA" id="ARBA00022553"/>
    </source>
</evidence>
<dbReference type="Pfam" id="PF01764">
    <property type="entry name" value="Lipase_3"/>
    <property type="match status" value="1"/>
</dbReference>
<sequence length="1252" mass="135698">MSSAMQKNQANAASLLPVPHGPTLLPGPLAFAVTAMTQTTGTLIRASSKVTTWSMDVARTTTVSSLGVGMSILETAMYLAGRDVQQIAGLPPAVGHVEPVVEASLDALYRGMTCLVFLVATSFRLSSTMVETTSHSTLVFLTVLNQFFGSTDSSRAMASIIALIRREFRNPATGIQGETVGVKDLLISMAAFAYLQNACLRLTDEGDHINEIDEMLWDVVVLDDGVRIDIHDIHDISLYGSHKGKYENRTGQARNIGPSPGASSSFLSAIDHIPMATQSHVEDAEAALHKQITAQLPANAKVLVSTNTVTTKTITVDIPTSTTPNFQLTPPPGAVIVRQQSMSGPGSHMHRIVYRVQRCEASSAAMEKVMDDAPDNAAPTDFGSMENEFEPSFLPQAPSSPMHTSPPLVRPMMEVLSRPSTATGSVSTLVPSPPQTTADSNVISPDIFSPSTTPTKNLPLGFPSVASSPSTSSTMGSTTNLPGFLGAESPFSGSHPAAPEVLEPNPKSPSKMSANPPRQKSFLRSGRCSVDSLRDCSKQDPRRRDPETFTMPTTSSSNKQKSPSAWKFPEKRNSFKNSLKIGSASSISSLWNRDSSGHYTKLGHKKASKSSALQMDRYLANLPSGDDNNKNPPTMRGGEAIERDVVASTSKCPASTTSPQGSPCSPTDEARNRKYPSVPGGPPPPMPRDNNNNGKGCGEANATALTIRPRQDVARISSRSRNYSTMRSLSPSPSPSPSLSPSPMTPRARQKSRSLGSRHGLSMGGNISSIHRHPQVFNSDIYSLETTNDSESSLVFSSLLSYHQRSAYNTEALKSLRTTGMIETTFPRFHILRNITRYILFSSASYGSHFLRYLGLSPEERLRFKPAAYKTHRDVRAFAQHTNIPPESVILASFVDAEGGSNSQGNVGTGSSVPLVHYIALDHESKAVVLACRGTLGFEDVLTDLTCEYDEMQWHSQKFQVHKGIHASARRLLYGEDGKVLATLKATLDEFPDYGLVLTGHSLGGAVTALLGVMLAEPNPDPRTLGFVTASKTKTRDEHAHLRPPSGRPIHVYAYGAPSTMCRRMQKATRGLITSVVHGNDVVPYLSLGVLHDFQALSAAFKSEGSSARAALNKYVTEQLQNEFLRRWYGSSAEGLSGTQGTLVTNGDRPQWAISLLQTLRGSMKSEKLLPPGEVFQVECTSVLRRNYVGQRSTIQGSLGSPAKRIVLRYVRDVSARFKEIRFRPSMLMDHSPSRYEESLNRLRVGVEQVWM</sequence>
<evidence type="ECO:0000256" key="11">
    <source>
        <dbReference type="ARBA" id="ARBA00023098"/>
    </source>
</evidence>